<reference evidence="3 4" key="1">
    <citation type="submission" date="2018-02" db="EMBL/GenBank/DDBJ databases">
        <title>FDA/CDC Antimicrobial Resistant Isolate Bank Genome Sequencing.</title>
        <authorList>
            <person name="Benahmed F.H."/>
            <person name="Lutgring J.D."/>
            <person name="Yoo B."/>
            <person name="Machado M."/>
            <person name="Brown A."/>
            <person name="McAllister G."/>
            <person name="Perry A."/>
            <person name="Halpin A.L."/>
            <person name="Vavikolanu K."/>
            <person name="Ott S."/>
            <person name="Zhao X."/>
            <person name="Tallon L.J."/>
            <person name="Sadzewicz L."/>
            <person name="Aluvathingal J."/>
            <person name="Nadendla S."/>
            <person name="Voskania-kordi A."/>
            <person name="Simonyan V."/>
            <person name="Patel J."/>
            <person name="Shawar R.M."/>
        </authorList>
    </citation>
    <scope>NUCLEOTIDE SEQUENCE [LARGE SCALE GENOMIC DNA]</scope>
    <source>
        <strain evidence="3 4">AR_0356</strain>
    </source>
</reference>
<dbReference type="Proteomes" id="UP000238390">
    <property type="component" value="Chromosome"/>
</dbReference>
<gene>
    <name evidence="3" type="ORF">CSB93_4694</name>
</gene>
<dbReference type="EMBL" id="CP027169">
    <property type="protein sequence ID" value="AVK04058.1"/>
    <property type="molecule type" value="Genomic_DNA"/>
</dbReference>
<dbReference type="InterPro" id="IPR058982">
    <property type="entry name" value="Beta-barrel_AprE"/>
</dbReference>
<protein>
    <submittedName>
        <fullName evidence="3">HlyD secretion family protein</fullName>
    </submittedName>
</protein>
<dbReference type="PRINTS" id="PR01490">
    <property type="entry name" value="RTXTOXIND"/>
</dbReference>
<keyword evidence="1" id="KW-0175">Coiled coil</keyword>
<feature type="coiled-coil region" evidence="1">
    <location>
        <begin position="138"/>
        <end position="188"/>
    </location>
</feature>
<dbReference type="Pfam" id="PF26002">
    <property type="entry name" value="Beta-barrel_AprE"/>
    <property type="match status" value="1"/>
</dbReference>
<dbReference type="PANTHER" id="PTHR30386">
    <property type="entry name" value="MEMBRANE FUSION SUBUNIT OF EMRAB-TOLC MULTIDRUG EFFLUX PUMP"/>
    <property type="match status" value="1"/>
</dbReference>
<evidence type="ECO:0000256" key="1">
    <source>
        <dbReference type="SAM" id="Coils"/>
    </source>
</evidence>
<evidence type="ECO:0000259" key="2">
    <source>
        <dbReference type="Pfam" id="PF26002"/>
    </source>
</evidence>
<evidence type="ECO:0000313" key="4">
    <source>
        <dbReference type="Proteomes" id="UP000238390"/>
    </source>
</evidence>
<dbReference type="AlphaFoldDB" id="A0A2R3IQ56"/>
<dbReference type="Gene3D" id="2.40.30.170">
    <property type="match status" value="1"/>
</dbReference>
<dbReference type="InterPro" id="IPR050739">
    <property type="entry name" value="MFP"/>
</dbReference>
<sequence length="356" mass="39561">MPCEIVSPSELKITGHEGLVTRVLVAPGQPVREGQPLFELSRDLTLSSDGTPRPKFDERMRDAKLATIEAQFVDRRSALSARLLAGELSEMARTRELQALDRQRSRARQLVRDTRATLERLQGLADYVTAERLEQARARQHQSEADAAQGDARRLSLQAEIETLRGARHELQAQIAELDAQRARDIQDVQTRFENERQDIVVAAPRNGTIAFSSLVAGHTLQSKDISLVIDTGSSQSLSVMLRIPSRQRGFVREGQTVKIKLDAYPYARFGAVEARIRSISGTTMGKVEPTSPPALPTPVRQADYMAWALLPSDSFGPARRPLRILPGMQGTASIVVERRSIAEWVLEPLFQMVRG</sequence>
<keyword evidence="4" id="KW-1185">Reference proteome</keyword>
<evidence type="ECO:0000313" key="3">
    <source>
        <dbReference type="EMBL" id="AVK04058.1"/>
    </source>
</evidence>
<accession>A0A2R3IQ56</accession>
<feature type="domain" description="AprE-like beta-barrel" evidence="2">
    <location>
        <begin position="240"/>
        <end position="337"/>
    </location>
</feature>
<proteinExistence type="predicted"/>
<organism evidence="3 4">
    <name type="scientific">Pseudomonas paraeruginosa</name>
    <dbReference type="NCBI Taxonomy" id="2994495"/>
    <lineage>
        <taxon>Bacteria</taxon>
        <taxon>Pseudomonadati</taxon>
        <taxon>Pseudomonadota</taxon>
        <taxon>Gammaproteobacteria</taxon>
        <taxon>Pseudomonadales</taxon>
        <taxon>Pseudomonadaceae</taxon>
        <taxon>Pseudomonas</taxon>
    </lineage>
</organism>
<dbReference type="RefSeq" id="WP_235582448.1">
    <property type="nucleotide sequence ID" value="NZ_CP029093.1"/>
</dbReference>
<dbReference type="PANTHER" id="PTHR30386:SF28">
    <property type="entry name" value="EXPORTED PROTEIN"/>
    <property type="match status" value="1"/>
</dbReference>
<name>A0A2R3IQ56_9PSED</name>